<dbReference type="RefSeq" id="XP_046067789.1">
    <property type="nucleotide sequence ID" value="XM_046211965.1"/>
</dbReference>
<evidence type="ECO:0000313" key="1">
    <source>
        <dbReference type="EMBL" id="KAH8691792.1"/>
    </source>
</evidence>
<keyword evidence="2" id="KW-1185">Reference proteome</keyword>
<comment type="caution">
    <text evidence="1">The sequence shown here is derived from an EMBL/GenBank/DDBJ whole genome shotgun (WGS) entry which is preliminary data.</text>
</comment>
<dbReference type="GeneID" id="70242252"/>
<protein>
    <submittedName>
        <fullName evidence="1">Uncharacterized protein</fullName>
    </submittedName>
</protein>
<name>A0AAD4KI37_9EURO</name>
<evidence type="ECO:0000313" key="2">
    <source>
        <dbReference type="Proteomes" id="UP001201262"/>
    </source>
</evidence>
<feature type="non-terminal residue" evidence="1">
    <location>
        <position position="1"/>
    </location>
</feature>
<organism evidence="1 2">
    <name type="scientific">Talaromyces proteolyticus</name>
    <dbReference type="NCBI Taxonomy" id="1131652"/>
    <lineage>
        <taxon>Eukaryota</taxon>
        <taxon>Fungi</taxon>
        <taxon>Dikarya</taxon>
        <taxon>Ascomycota</taxon>
        <taxon>Pezizomycotina</taxon>
        <taxon>Eurotiomycetes</taxon>
        <taxon>Eurotiomycetidae</taxon>
        <taxon>Eurotiales</taxon>
        <taxon>Trichocomaceae</taxon>
        <taxon>Talaromyces</taxon>
        <taxon>Talaromyces sect. Bacilispori</taxon>
    </lineage>
</organism>
<accession>A0AAD4KI37</accession>
<dbReference type="EMBL" id="JAJTJA010000011">
    <property type="protein sequence ID" value="KAH8691792.1"/>
    <property type="molecule type" value="Genomic_DNA"/>
</dbReference>
<dbReference type="AlphaFoldDB" id="A0AAD4KI37"/>
<reference evidence="1" key="1">
    <citation type="submission" date="2021-12" db="EMBL/GenBank/DDBJ databases">
        <title>Convergent genome expansion in fungi linked to evolution of root-endophyte symbiosis.</title>
        <authorList>
            <consortium name="DOE Joint Genome Institute"/>
            <person name="Ke Y.-H."/>
            <person name="Bonito G."/>
            <person name="Liao H.-L."/>
            <person name="Looney B."/>
            <person name="Rojas-Flechas A."/>
            <person name="Nash J."/>
            <person name="Hameed K."/>
            <person name="Schadt C."/>
            <person name="Martin F."/>
            <person name="Crous P.W."/>
            <person name="Miettinen O."/>
            <person name="Magnuson J.K."/>
            <person name="Labbe J."/>
            <person name="Jacobson D."/>
            <person name="Doktycz M.J."/>
            <person name="Veneault-Fourrey C."/>
            <person name="Kuo A."/>
            <person name="Mondo S."/>
            <person name="Calhoun S."/>
            <person name="Riley R."/>
            <person name="Ohm R."/>
            <person name="LaButti K."/>
            <person name="Andreopoulos B."/>
            <person name="Pangilinan J."/>
            <person name="Nolan M."/>
            <person name="Tritt A."/>
            <person name="Clum A."/>
            <person name="Lipzen A."/>
            <person name="Daum C."/>
            <person name="Barry K."/>
            <person name="Grigoriev I.V."/>
            <person name="Vilgalys R."/>
        </authorList>
    </citation>
    <scope>NUCLEOTIDE SEQUENCE</scope>
    <source>
        <strain evidence="1">PMI_201</strain>
    </source>
</reference>
<sequence length="49" mass="5840">ETILKYNILLEDIYNFNKISFIIVKSCQQLVSRLEILEDILLTQDKRVI</sequence>
<gene>
    <name evidence="1" type="ORF">BGW36DRAFT_304397</name>
</gene>
<dbReference type="Proteomes" id="UP001201262">
    <property type="component" value="Unassembled WGS sequence"/>
</dbReference>
<proteinExistence type="predicted"/>